<dbReference type="EMBL" id="UXUI01016315">
    <property type="protein sequence ID" value="VDD97976.1"/>
    <property type="molecule type" value="Genomic_DNA"/>
</dbReference>
<dbReference type="GO" id="GO:0005634">
    <property type="term" value="C:nucleus"/>
    <property type="evidence" value="ECO:0007669"/>
    <property type="project" value="TreeGrafter"/>
</dbReference>
<accession>A0A0N4VRD1</accession>
<name>A0A0N4VRD1_ENTVE</name>
<dbReference type="Proteomes" id="UP000274131">
    <property type="component" value="Unassembled WGS sequence"/>
</dbReference>
<reference evidence="3" key="1">
    <citation type="submission" date="2017-02" db="UniProtKB">
        <authorList>
            <consortium name="WormBaseParasite"/>
        </authorList>
    </citation>
    <scope>IDENTIFICATION</scope>
</reference>
<dbReference type="PANTHER" id="PTHR14689:SF0">
    <property type="entry name" value="COILED-COIL DOMAIN-CONTAINING PROTEIN 82"/>
    <property type="match status" value="1"/>
</dbReference>
<dbReference type="PANTHER" id="PTHR14689">
    <property type="entry name" value="PHORBOL-ESTER_DAG-TYPE DOMAIN-CONTAINING PROTEIN"/>
    <property type="match status" value="1"/>
</dbReference>
<gene>
    <name evidence="1" type="ORF">EVEC_LOCUS12727</name>
</gene>
<evidence type="ECO:0000313" key="3">
    <source>
        <dbReference type="WBParaSite" id="EVEC_0001359601-mRNA-1"/>
    </source>
</evidence>
<dbReference type="WBParaSite" id="EVEC_0001359601-mRNA-1">
    <property type="protein sequence ID" value="EVEC_0001359601-mRNA-1"/>
    <property type="gene ID" value="EVEC_0001359601"/>
</dbReference>
<evidence type="ECO:0000313" key="2">
    <source>
        <dbReference type="Proteomes" id="UP000274131"/>
    </source>
</evidence>
<protein>
    <submittedName>
        <fullName evidence="3">DUF4211 domain-containing protein</fullName>
    </submittedName>
</protein>
<organism evidence="3">
    <name type="scientific">Enterobius vermicularis</name>
    <name type="common">Human pinworm</name>
    <dbReference type="NCBI Taxonomy" id="51028"/>
    <lineage>
        <taxon>Eukaryota</taxon>
        <taxon>Metazoa</taxon>
        <taxon>Ecdysozoa</taxon>
        <taxon>Nematoda</taxon>
        <taxon>Chromadorea</taxon>
        <taxon>Rhabditida</taxon>
        <taxon>Spirurina</taxon>
        <taxon>Oxyuridomorpha</taxon>
        <taxon>Oxyuroidea</taxon>
        <taxon>Oxyuridae</taxon>
        <taxon>Enterobius</taxon>
    </lineage>
</organism>
<reference evidence="1 2" key="2">
    <citation type="submission" date="2018-10" db="EMBL/GenBank/DDBJ databases">
        <authorList>
            <consortium name="Pathogen Informatics"/>
        </authorList>
    </citation>
    <scope>NUCLEOTIDE SEQUENCE [LARGE SCALE GENOMIC DNA]</scope>
</reference>
<keyword evidence="2" id="KW-1185">Reference proteome</keyword>
<evidence type="ECO:0000313" key="1">
    <source>
        <dbReference type="EMBL" id="VDD97976.1"/>
    </source>
</evidence>
<dbReference type="AlphaFoldDB" id="A0A0N4VRD1"/>
<dbReference type="OrthoDB" id="309640at2759"/>
<proteinExistence type="predicted"/>
<sequence>MEAVESHVSVRLYWDYLRALSEVEKLNEEKKEKVMSHVKWTDKYVELLHFYSSCALCDSDGDGLKCQACGANPVEKVIQLFSSESYNHDTLESEELRCIGAGSPMPAMVRILPSLGVSKINLDFQCVTGGQGLNEYLVCSHCAKSSILYHKLHHMRYLILKQCEEQMEMISYEEPLMSADSVIEKCLKSFRWLNQILSEYVGTWRKIDLNAY</sequence>